<reference evidence="1" key="1">
    <citation type="submission" date="2022-08" db="UniProtKB">
        <authorList>
            <consortium name="EnsemblMetazoa"/>
        </authorList>
    </citation>
    <scope>IDENTIFICATION</scope>
    <source>
        <strain evidence="1">05x7-T-G4-1.051#20</strain>
    </source>
</reference>
<evidence type="ECO:0000313" key="2">
    <source>
        <dbReference type="Proteomes" id="UP000005408"/>
    </source>
</evidence>
<dbReference type="EnsemblMetazoa" id="G17824.1">
    <property type="protein sequence ID" value="G17824.1:cds"/>
    <property type="gene ID" value="G17824"/>
</dbReference>
<organism evidence="1 2">
    <name type="scientific">Magallana gigas</name>
    <name type="common">Pacific oyster</name>
    <name type="synonym">Crassostrea gigas</name>
    <dbReference type="NCBI Taxonomy" id="29159"/>
    <lineage>
        <taxon>Eukaryota</taxon>
        <taxon>Metazoa</taxon>
        <taxon>Spiralia</taxon>
        <taxon>Lophotrochozoa</taxon>
        <taxon>Mollusca</taxon>
        <taxon>Bivalvia</taxon>
        <taxon>Autobranchia</taxon>
        <taxon>Pteriomorphia</taxon>
        <taxon>Ostreida</taxon>
        <taxon>Ostreoidea</taxon>
        <taxon>Ostreidae</taxon>
        <taxon>Magallana</taxon>
    </lineage>
</organism>
<evidence type="ECO:0000313" key="1">
    <source>
        <dbReference type="EnsemblMetazoa" id="G17824.1:cds"/>
    </source>
</evidence>
<name>A0A8W8J8I2_MAGGI</name>
<sequence length="108" mass="12334">MSSGIEACLNVSRFFFEVFRKTHAVPLQKHAKGDNVMELLNENNDVIMTSNNLGLLFRFSSLQIVCNAEDSNINPHNLKIIDEHETGAIIRGFDQENSFTIHKLWRSD</sequence>
<accession>A0A8W8J8I2</accession>
<keyword evidence="2" id="KW-1185">Reference proteome</keyword>
<protein>
    <submittedName>
        <fullName evidence="1">Uncharacterized protein</fullName>
    </submittedName>
</protein>
<dbReference type="Proteomes" id="UP000005408">
    <property type="component" value="Unassembled WGS sequence"/>
</dbReference>
<proteinExistence type="predicted"/>
<dbReference type="AlphaFoldDB" id="A0A8W8J8I2"/>